<evidence type="ECO:0000313" key="2">
    <source>
        <dbReference type="EMBL" id="RKW71623.1"/>
    </source>
</evidence>
<dbReference type="AlphaFoldDB" id="A0A496PM77"/>
<proteinExistence type="predicted"/>
<reference evidence="2 3" key="1">
    <citation type="submission" date="2018-07" db="EMBL/GenBank/DDBJ databases">
        <title>Arthrobacter sp. nov., isolated from raw cow's milk with high bacterial count.</title>
        <authorList>
            <person name="Hahne J."/>
            <person name="Isele D."/>
            <person name="Lipski A."/>
        </authorList>
    </citation>
    <scope>NUCLEOTIDE SEQUENCE [LARGE SCALE GENOMIC DNA]</scope>
    <source>
        <strain evidence="2 3">JZ R-183</strain>
    </source>
</reference>
<organism evidence="2 3">
    <name type="scientific">Galactobacter caseinivorans</name>
    <dbReference type="NCBI Taxonomy" id="2676123"/>
    <lineage>
        <taxon>Bacteria</taxon>
        <taxon>Bacillati</taxon>
        <taxon>Actinomycetota</taxon>
        <taxon>Actinomycetes</taxon>
        <taxon>Micrococcales</taxon>
        <taxon>Micrococcaceae</taxon>
        <taxon>Galactobacter</taxon>
    </lineage>
</organism>
<dbReference type="Gene3D" id="3.30.2010.10">
    <property type="entry name" value="Metalloproteases ('zincins'), catalytic domain"/>
    <property type="match status" value="1"/>
</dbReference>
<dbReference type="PANTHER" id="PTHR30399">
    <property type="entry name" value="UNCHARACTERIZED PROTEIN YGJP"/>
    <property type="match status" value="1"/>
</dbReference>
<evidence type="ECO:0000259" key="1">
    <source>
        <dbReference type="Pfam" id="PF01863"/>
    </source>
</evidence>
<protein>
    <submittedName>
        <fullName evidence="2">M48 family peptidase</fullName>
    </submittedName>
</protein>
<dbReference type="RefSeq" id="WP_121483886.1">
    <property type="nucleotide sequence ID" value="NZ_QQXL01000001.1"/>
</dbReference>
<dbReference type="InterPro" id="IPR002725">
    <property type="entry name" value="YgjP-like_metallopeptidase"/>
</dbReference>
<keyword evidence="3" id="KW-1185">Reference proteome</keyword>
<dbReference type="InterPro" id="IPR053136">
    <property type="entry name" value="UTP_pyrophosphatase-like"/>
</dbReference>
<sequence>MPTAEVEYIREDGIRVRVKRSTKRTRTVNAAWREGVAVVSIPARLSRKEEQHWVDTMLVKLMSKRKPLPAGDDELLRRTQMLSARYLDGRARPLSVRWVSNQHRRWGSATASEGTIRLSDRLREMPEWVVDFVLVHELAHLLADDGHGPQFKALEARYPRRVEAQAFLNGVTWASDREGEVEF</sequence>
<dbReference type="EMBL" id="QQXL01000001">
    <property type="protein sequence ID" value="RKW71623.1"/>
    <property type="molecule type" value="Genomic_DNA"/>
</dbReference>
<dbReference type="PANTHER" id="PTHR30399:SF1">
    <property type="entry name" value="UTP PYROPHOSPHATASE"/>
    <property type="match status" value="1"/>
</dbReference>
<gene>
    <name evidence="2" type="ORF">DWQ67_01925</name>
</gene>
<comment type="caution">
    <text evidence="2">The sequence shown here is derived from an EMBL/GenBank/DDBJ whole genome shotgun (WGS) entry which is preliminary data.</text>
</comment>
<dbReference type="Pfam" id="PF01863">
    <property type="entry name" value="YgjP-like"/>
    <property type="match status" value="1"/>
</dbReference>
<dbReference type="CDD" id="cd07344">
    <property type="entry name" value="M48_yhfN_like"/>
    <property type="match status" value="1"/>
</dbReference>
<feature type="domain" description="YgjP-like metallopeptidase" evidence="1">
    <location>
        <begin position="99"/>
        <end position="167"/>
    </location>
</feature>
<evidence type="ECO:0000313" key="3">
    <source>
        <dbReference type="Proteomes" id="UP000273119"/>
    </source>
</evidence>
<accession>A0A496PM77</accession>
<dbReference type="Proteomes" id="UP000273119">
    <property type="component" value="Unassembled WGS sequence"/>
</dbReference>
<name>A0A496PM77_9MICC</name>